<proteinExistence type="predicted"/>
<feature type="transmembrane region" description="Helical" evidence="1">
    <location>
        <begin position="12"/>
        <end position="32"/>
    </location>
</feature>
<dbReference type="EMBL" id="LFZN01000104">
    <property type="protein sequence ID" value="KXS98852.1"/>
    <property type="molecule type" value="Genomic_DNA"/>
</dbReference>
<evidence type="ECO:0000313" key="2">
    <source>
        <dbReference type="EMBL" id="KXS98852.1"/>
    </source>
</evidence>
<comment type="caution">
    <text evidence="2">The sequence shown here is derived from an EMBL/GenBank/DDBJ whole genome shotgun (WGS) entry which is preliminary data.</text>
</comment>
<keyword evidence="1" id="KW-0812">Transmembrane</keyword>
<organism evidence="2 3">
    <name type="scientific">Pseudocercospora eumusae</name>
    <dbReference type="NCBI Taxonomy" id="321146"/>
    <lineage>
        <taxon>Eukaryota</taxon>
        <taxon>Fungi</taxon>
        <taxon>Dikarya</taxon>
        <taxon>Ascomycota</taxon>
        <taxon>Pezizomycotina</taxon>
        <taxon>Dothideomycetes</taxon>
        <taxon>Dothideomycetidae</taxon>
        <taxon>Mycosphaerellales</taxon>
        <taxon>Mycosphaerellaceae</taxon>
        <taxon>Pseudocercospora</taxon>
    </lineage>
</organism>
<feature type="transmembrane region" description="Helical" evidence="1">
    <location>
        <begin position="75"/>
        <end position="97"/>
    </location>
</feature>
<keyword evidence="1" id="KW-1133">Transmembrane helix</keyword>
<accession>A0A139H8T4</accession>
<protein>
    <submittedName>
        <fullName evidence="2">Uncharacterized protein</fullName>
    </submittedName>
</protein>
<dbReference type="AlphaFoldDB" id="A0A139H8T4"/>
<reference evidence="2 3" key="1">
    <citation type="submission" date="2015-07" db="EMBL/GenBank/DDBJ databases">
        <title>Comparative genomics of the Sigatoka disease complex on banana suggests a link between parallel evolutionary changes in Pseudocercospora fijiensis and Pseudocercospora eumusae and increased virulence on the banana host.</title>
        <authorList>
            <person name="Chang T.-C."/>
            <person name="Salvucci A."/>
            <person name="Crous P.W."/>
            <person name="Stergiopoulos I."/>
        </authorList>
    </citation>
    <scope>NUCLEOTIDE SEQUENCE [LARGE SCALE GENOMIC DNA]</scope>
    <source>
        <strain evidence="2 3">CBS 114824</strain>
    </source>
</reference>
<dbReference type="Proteomes" id="UP000070133">
    <property type="component" value="Unassembled WGS sequence"/>
</dbReference>
<feature type="transmembrane region" description="Helical" evidence="1">
    <location>
        <begin position="39"/>
        <end position="60"/>
    </location>
</feature>
<evidence type="ECO:0000313" key="3">
    <source>
        <dbReference type="Proteomes" id="UP000070133"/>
    </source>
</evidence>
<keyword evidence="3" id="KW-1185">Reference proteome</keyword>
<sequence>MSHFPPDLAGPLVRLGIRLGSLAIYVISPMALPRYVTPMQALSCILANTVAVACFIQTWFNLHYDLGNALQLLDARILCCTMLWGFVLEGLMIYGYGKFAYEVLARRWRVIWRTR</sequence>
<gene>
    <name evidence="2" type="ORF">AC578_10868</name>
</gene>
<name>A0A139H8T4_9PEZI</name>
<keyword evidence="1" id="KW-0472">Membrane</keyword>
<evidence type="ECO:0000256" key="1">
    <source>
        <dbReference type="SAM" id="Phobius"/>
    </source>
</evidence>